<dbReference type="InterPro" id="IPR016032">
    <property type="entry name" value="Sig_transdc_resp-reg_C-effctor"/>
</dbReference>
<dbReference type="SUPFAM" id="SSF52540">
    <property type="entry name" value="P-loop containing nucleoside triphosphate hydrolases"/>
    <property type="match status" value="1"/>
</dbReference>
<dbReference type="PROSITE" id="PS50943">
    <property type="entry name" value="HTH_CROC1"/>
    <property type="match status" value="1"/>
</dbReference>
<accession>A0A6J4UDX1</accession>
<dbReference type="InterPro" id="IPR019734">
    <property type="entry name" value="TPR_rpt"/>
</dbReference>
<feature type="domain" description="HTH luxR-type" evidence="1">
    <location>
        <begin position="797"/>
        <end position="862"/>
    </location>
</feature>
<organism evidence="3">
    <name type="scientific">uncultured Thermomicrobiales bacterium</name>
    <dbReference type="NCBI Taxonomy" id="1645740"/>
    <lineage>
        <taxon>Bacteria</taxon>
        <taxon>Pseudomonadati</taxon>
        <taxon>Thermomicrobiota</taxon>
        <taxon>Thermomicrobia</taxon>
        <taxon>Thermomicrobiales</taxon>
        <taxon>environmental samples</taxon>
    </lineage>
</organism>
<dbReference type="SMART" id="SM00530">
    <property type="entry name" value="HTH_XRE"/>
    <property type="match status" value="1"/>
</dbReference>
<dbReference type="SMART" id="SM00028">
    <property type="entry name" value="TPR"/>
    <property type="match status" value="2"/>
</dbReference>
<dbReference type="InterPro" id="IPR002182">
    <property type="entry name" value="NB-ARC"/>
</dbReference>
<dbReference type="SUPFAM" id="SSF47413">
    <property type="entry name" value="lambda repressor-like DNA-binding domains"/>
    <property type="match status" value="1"/>
</dbReference>
<dbReference type="PANTHER" id="PTHR47691:SF3">
    <property type="entry name" value="HTH-TYPE TRANSCRIPTIONAL REGULATOR RV0890C-RELATED"/>
    <property type="match status" value="1"/>
</dbReference>
<dbReference type="GO" id="GO:0043531">
    <property type="term" value="F:ADP binding"/>
    <property type="evidence" value="ECO:0007669"/>
    <property type="project" value="InterPro"/>
</dbReference>
<evidence type="ECO:0000313" key="3">
    <source>
        <dbReference type="EMBL" id="CAA9548061.1"/>
    </source>
</evidence>
<protein>
    <recommendedName>
        <fullName evidence="4">HTH cro/C1-type domain-containing protein</fullName>
    </recommendedName>
</protein>
<dbReference type="Gene3D" id="1.10.260.40">
    <property type="entry name" value="lambda repressor-like DNA-binding domains"/>
    <property type="match status" value="1"/>
</dbReference>
<evidence type="ECO:0008006" key="4">
    <source>
        <dbReference type="Google" id="ProtNLM"/>
    </source>
</evidence>
<dbReference type="PANTHER" id="PTHR47691">
    <property type="entry name" value="REGULATOR-RELATED"/>
    <property type="match status" value="1"/>
</dbReference>
<sequence length="864" mass="92710">MDAVIEEQIESFGGRLRRLREAAGLTQEQLAERAGLTPNAISALERGERRRPYPHTVRALSEALALSDDEAAAMSAAVPRRDGTATALPARQEVVGLPSSPTGLIGREQDLEALRGLLRHEGRLVTVTGPGGVGKTRLATEFAAEVVDRYADGAVFVALAPLAEAELVIPTIARVLGLRETAGQSTRDALCDYLRDRRMLLVLDNLEHVADAAVGVADLITAAEGVHVLATSRAPLRVRGEREYPLRPLALPDLSRVPALGDVAGNPAVELFVERARAVAHDFALTQANAAAVAAICRRLDGIPLAIELAAAKIRVLGPTALLARLDRVLPLLTGGARDLPERQRTMQRTIAWSHDLLDPREQALFRRLAVFAGGWTLDAAEAVAADAEVAQDDVLGLLSSLVEQSLVLVVADQEGRYRLLEPVRQYTLALLEETGELASVRARQAAFYRAMALAAEPELRGPAQLTWLARLEEEHDNLRAAMAWMLEQGHVTDAVQHGWSLWLFWWMRGHFSEGRRWMETILATPGGVSPVDRGWALLVAGVLAYGQGDYASAAPAFDEALVLFRAEGDEYGDILATGMVGLTAVGAKDYDRGAPMIEDAIERSLAYGASWTAAMLLTYSAAIPLSQGEYARARQLSQEGLALAQRLGDRIGVYASLYNLALAARAVGDHATAVRHFGEALRLSLEMGDRGNSAYCLEGLGGVAVAQGRLLRSARLWGAAEALLEGTEAAVYAHTPDRSLHAAAIAAARSRTDEAKWAAAWAAGRALTLEDAAEEADALATEPGEDEEVVGASPETARLPAGLSSREVEVLRLITQGLTNAQVAERLYISPRTVHAHLNHIYDKLEVGSRAAATRFAMEHGLA</sequence>
<dbReference type="Pfam" id="PF13424">
    <property type="entry name" value="TPR_12"/>
    <property type="match status" value="1"/>
</dbReference>
<dbReference type="InterPro" id="IPR036388">
    <property type="entry name" value="WH-like_DNA-bd_sf"/>
</dbReference>
<dbReference type="InterPro" id="IPR000792">
    <property type="entry name" value="Tscrpt_reg_LuxR_C"/>
</dbReference>
<dbReference type="InterPro" id="IPR011990">
    <property type="entry name" value="TPR-like_helical_dom_sf"/>
</dbReference>
<dbReference type="InterPro" id="IPR001387">
    <property type="entry name" value="Cro/C1-type_HTH"/>
</dbReference>
<dbReference type="PROSITE" id="PS50043">
    <property type="entry name" value="HTH_LUXR_2"/>
    <property type="match status" value="1"/>
</dbReference>
<dbReference type="PRINTS" id="PR00038">
    <property type="entry name" value="HTHLUXR"/>
</dbReference>
<dbReference type="Gene3D" id="1.25.40.10">
    <property type="entry name" value="Tetratricopeptide repeat domain"/>
    <property type="match status" value="1"/>
</dbReference>
<gene>
    <name evidence="3" type="ORF">AVDCRST_MAG49-1528</name>
</gene>
<dbReference type="InterPro" id="IPR027417">
    <property type="entry name" value="P-loop_NTPase"/>
</dbReference>
<dbReference type="EMBL" id="CADCWG010000093">
    <property type="protein sequence ID" value="CAA9548061.1"/>
    <property type="molecule type" value="Genomic_DNA"/>
</dbReference>
<dbReference type="PRINTS" id="PR00364">
    <property type="entry name" value="DISEASERSIST"/>
</dbReference>
<dbReference type="SUPFAM" id="SSF46894">
    <property type="entry name" value="C-terminal effector domain of the bipartite response regulators"/>
    <property type="match status" value="1"/>
</dbReference>
<dbReference type="PROSITE" id="PS00622">
    <property type="entry name" value="HTH_LUXR_1"/>
    <property type="match status" value="1"/>
</dbReference>
<dbReference type="Gene3D" id="3.40.50.300">
    <property type="entry name" value="P-loop containing nucleotide triphosphate hydrolases"/>
    <property type="match status" value="1"/>
</dbReference>
<evidence type="ECO:0000259" key="1">
    <source>
        <dbReference type="PROSITE" id="PS50043"/>
    </source>
</evidence>
<dbReference type="InterPro" id="IPR058852">
    <property type="entry name" value="HTH_77"/>
</dbReference>
<dbReference type="SUPFAM" id="SSF48452">
    <property type="entry name" value="TPR-like"/>
    <property type="match status" value="1"/>
</dbReference>
<dbReference type="Gene3D" id="1.10.10.10">
    <property type="entry name" value="Winged helix-like DNA-binding domain superfamily/Winged helix DNA-binding domain"/>
    <property type="match status" value="1"/>
</dbReference>
<dbReference type="GO" id="GO:0003677">
    <property type="term" value="F:DNA binding"/>
    <property type="evidence" value="ECO:0007669"/>
    <property type="project" value="InterPro"/>
</dbReference>
<name>A0A6J4UDX1_9BACT</name>
<dbReference type="InterPro" id="IPR010982">
    <property type="entry name" value="Lambda_DNA-bd_dom_sf"/>
</dbReference>
<dbReference type="Pfam" id="PF13560">
    <property type="entry name" value="HTH_31"/>
    <property type="match status" value="1"/>
</dbReference>
<dbReference type="CDD" id="cd06170">
    <property type="entry name" value="LuxR_C_like"/>
    <property type="match status" value="1"/>
</dbReference>
<dbReference type="AlphaFoldDB" id="A0A6J4UDX1"/>
<dbReference type="SMART" id="SM00421">
    <property type="entry name" value="HTH_LUXR"/>
    <property type="match status" value="1"/>
</dbReference>
<dbReference type="Pfam" id="PF00931">
    <property type="entry name" value="NB-ARC"/>
    <property type="match status" value="1"/>
</dbReference>
<dbReference type="GO" id="GO:0006355">
    <property type="term" value="P:regulation of DNA-templated transcription"/>
    <property type="evidence" value="ECO:0007669"/>
    <property type="project" value="InterPro"/>
</dbReference>
<reference evidence="3" key="1">
    <citation type="submission" date="2020-02" db="EMBL/GenBank/DDBJ databases">
        <authorList>
            <person name="Meier V. D."/>
        </authorList>
    </citation>
    <scope>NUCLEOTIDE SEQUENCE</scope>
    <source>
        <strain evidence="3">AVDCRST_MAG49</strain>
    </source>
</reference>
<evidence type="ECO:0000259" key="2">
    <source>
        <dbReference type="PROSITE" id="PS50943"/>
    </source>
</evidence>
<dbReference type="CDD" id="cd00093">
    <property type="entry name" value="HTH_XRE"/>
    <property type="match status" value="1"/>
</dbReference>
<feature type="domain" description="HTH cro/C1-type" evidence="2">
    <location>
        <begin position="16"/>
        <end position="71"/>
    </location>
</feature>
<proteinExistence type="predicted"/>
<dbReference type="Pfam" id="PF25872">
    <property type="entry name" value="HTH_77"/>
    <property type="match status" value="1"/>
</dbReference>
<dbReference type="Pfam" id="PF00196">
    <property type="entry name" value="GerE"/>
    <property type="match status" value="1"/>
</dbReference>